<dbReference type="Pfam" id="PF14052">
    <property type="entry name" value="Caps_assemb_Wzi"/>
    <property type="match status" value="1"/>
</dbReference>
<evidence type="ECO:0008006" key="4">
    <source>
        <dbReference type="Google" id="ProtNLM"/>
    </source>
</evidence>
<dbReference type="Gene3D" id="2.40.160.130">
    <property type="entry name" value="Capsule assembly protein Wzi"/>
    <property type="match status" value="1"/>
</dbReference>
<proteinExistence type="predicted"/>
<accession>A0A916JAE5</accession>
<sequence length="467" mass="52558">MKITLSLVLIVLSLWCKAQSALYQANVEAQASVMGKNVPFWMRSNQFGSIPLSGTSGSILAGGQKMYQSKDKKFFDWGASVQARTNFGKKAEFILLEGYGKIRLGILEVKGGRSRENFGLADTLLSSGNFAVSGNALGIPKLEISIPEFYSLPFAGKFFSFKGNYAHGWLGNVPIQFPYRQVDQAKTYLHQKSLYLRLGKPDAKTKVYLGLNDNVLWGNSKEIFSKNEFTLTPWQEYTYVILSKKFEYSQVGNHLGTVDLAVDHRFSQSTVRFYHQSYFDKDALKHFANISDGLTGISLTRKTESETFSVNRFVFEFLYTKNQAKNSVTSLQLLGYEDYYNNYIYTQGWSYKSVGLGTPFITSRNDVRNEIPKLANEYFSNNRLLAFHTGMQGTAGNWEYTTKLSYSMNYGTYSTEKSFGKKSQFSGYIEANRDIGNKLYLGLTAALDAGDLLNTTGGLLISLKKKF</sequence>
<dbReference type="InterPro" id="IPR038636">
    <property type="entry name" value="Wzi_sf"/>
</dbReference>
<comment type="caution">
    <text evidence="2">The sequence shown here is derived from an EMBL/GenBank/DDBJ whole genome shotgun (WGS) entry which is preliminary data.</text>
</comment>
<feature type="signal peptide" evidence="1">
    <location>
        <begin position="1"/>
        <end position="20"/>
    </location>
</feature>
<evidence type="ECO:0000313" key="2">
    <source>
        <dbReference type="EMBL" id="CAG4995388.1"/>
    </source>
</evidence>
<protein>
    <recommendedName>
        <fullName evidence="4">Capsule assembly protein Wzi</fullName>
    </recommendedName>
</protein>
<dbReference type="RefSeq" id="WP_215238254.1">
    <property type="nucleotide sequence ID" value="NZ_CAJRAF010000001.1"/>
</dbReference>
<evidence type="ECO:0000256" key="1">
    <source>
        <dbReference type="SAM" id="SignalP"/>
    </source>
</evidence>
<reference evidence="2" key="1">
    <citation type="submission" date="2021-04" db="EMBL/GenBank/DDBJ databases">
        <authorList>
            <person name="Rodrigo-Torres L."/>
            <person name="Arahal R. D."/>
            <person name="Lucena T."/>
        </authorList>
    </citation>
    <scope>NUCLEOTIDE SEQUENCE</scope>
    <source>
        <strain evidence="2">CECT 9275</strain>
    </source>
</reference>
<dbReference type="AlphaFoldDB" id="A0A916JAE5"/>
<evidence type="ECO:0000313" key="3">
    <source>
        <dbReference type="Proteomes" id="UP000680038"/>
    </source>
</evidence>
<keyword evidence="1" id="KW-0732">Signal</keyword>
<dbReference type="Proteomes" id="UP000680038">
    <property type="component" value="Unassembled WGS sequence"/>
</dbReference>
<organism evidence="2 3">
    <name type="scientific">Dyadobacter helix</name>
    <dbReference type="NCBI Taxonomy" id="2822344"/>
    <lineage>
        <taxon>Bacteria</taxon>
        <taxon>Pseudomonadati</taxon>
        <taxon>Bacteroidota</taxon>
        <taxon>Cytophagia</taxon>
        <taxon>Cytophagales</taxon>
        <taxon>Spirosomataceae</taxon>
        <taxon>Dyadobacter</taxon>
    </lineage>
</organism>
<feature type="chain" id="PRO_5037333290" description="Capsule assembly protein Wzi" evidence="1">
    <location>
        <begin position="21"/>
        <end position="467"/>
    </location>
</feature>
<gene>
    <name evidence="2" type="ORF">DYBT9275_01625</name>
</gene>
<name>A0A916JAE5_9BACT</name>
<dbReference type="InterPro" id="IPR026950">
    <property type="entry name" value="Caps_assemb_Wzi"/>
</dbReference>
<keyword evidence="3" id="KW-1185">Reference proteome</keyword>
<dbReference type="EMBL" id="CAJRAF010000001">
    <property type="protein sequence ID" value="CAG4995388.1"/>
    <property type="molecule type" value="Genomic_DNA"/>
</dbReference>